<protein>
    <submittedName>
        <fullName evidence="1">Uncharacterized protein</fullName>
    </submittedName>
</protein>
<comment type="caution">
    <text evidence="1">The sequence shown here is derived from an EMBL/GenBank/DDBJ whole genome shotgun (WGS) entry which is preliminary data.</text>
</comment>
<dbReference type="RefSeq" id="WP_246567569.1">
    <property type="nucleotide sequence ID" value="NZ_BMPQ01000004.1"/>
</dbReference>
<gene>
    <name evidence="1" type="ORF">GCM10010094_22560</name>
</gene>
<reference evidence="1" key="2">
    <citation type="submission" date="2020-09" db="EMBL/GenBank/DDBJ databases">
        <authorList>
            <person name="Sun Q."/>
            <person name="Ohkuma M."/>
        </authorList>
    </citation>
    <scope>NUCLEOTIDE SEQUENCE</scope>
    <source>
        <strain evidence="1">JCM 3035</strain>
    </source>
</reference>
<dbReference type="EMBL" id="BMPQ01000004">
    <property type="protein sequence ID" value="GGK61494.1"/>
    <property type="molecule type" value="Genomic_DNA"/>
</dbReference>
<keyword evidence="2" id="KW-1185">Reference proteome</keyword>
<sequence>MFRLWCLTGRATIAVGDRDMMERAHTELTPAAEELVGAGSGLLTLRPVSHHLSTLAAALGRHRR</sequence>
<dbReference type="AlphaFoldDB" id="A0A917QNU6"/>
<reference evidence="1" key="1">
    <citation type="journal article" date="2014" name="Int. J. Syst. Evol. Microbiol.">
        <title>Complete genome sequence of Corynebacterium casei LMG S-19264T (=DSM 44701T), isolated from a smear-ripened cheese.</title>
        <authorList>
            <consortium name="US DOE Joint Genome Institute (JGI-PGF)"/>
            <person name="Walter F."/>
            <person name="Albersmeier A."/>
            <person name="Kalinowski J."/>
            <person name="Ruckert C."/>
        </authorList>
    </citation>
    <scope>NUCLEOTIDE SEQUENCE</scope>
    <source>
        <strain evidence="1">JCM 3035</strain>
    </source>
</reference>
<name>A0A917QNU6_9ACTN</name>
<evidence type="ECO:0000313" key="2">
    <source>
        <dbReference type="Proteomes" id="UP000637788"/>
    </source>
</evidence>
<dbReference type="Proteomes" id="UP000637788">
    <property type="component" value="Unassembled WGS sequence"/>
</dbReference>
<accession>A0A917QNU6</accession>
<proteinExistence type="predicted"/>
<organism evidence="1 2">
    <name type="scientific">Streptomyces flaveus</name>
    <dbReference type="NCBI Taxonomy" id="66370"/>
    <lineage>
        <taxon>Bacteria</taxon>
        <taxon>Bacillati</taxon>
        <taxon>Actinomycetota</taxon>
        <taxon>Actinomycetes</taxon>
        <taxon>Kitasatosporales</taxon>
        <taxon>Streptomycetaceae</taxon>
        <taxon>Streptomyces</taxon>
        <taxon>Streptomyces aurantiacus group</taxon>
    </lineage>
</organism>
<evidence type="ECO:0000313" key="1">
    <source>
        <dbReference type="EMBL" id="GGK61494.1"/>
    </source>
</evidence>